<proteinExistence type="predicted"/>
<dbReference type="SUPFAM" id="SSF51658">
    <property type="entry name" value="Xylose isomerase-like"/>
    <property type="match status" value="1"/>
</dbReference>
<accession>A0A4R3KES8</accession>
<dbReference type="InterPro" id="IPR036237">
    <property type="entry name" value="Xyl_isomerase-like_sf"/>
</dbReference>
<dbReference type="InterPro" id="IPR013022">
    <property type="entry name" value="Xyl_isomerase-like_TIM-brl"/>
</dbReference>
<dbReference type="RefSeq" id="WP_132546833.1">
    <property type="nucleotide sequence ID" value="NZ_SMAA01000001.1"/>
</dbReference>
<feature type="domain" description="Xylose isomerase-like TIM barrel" evidence="1">
    <location>
        <begin position="31"/>
        <end position="243"/>
    </location>
</feature>
<evidence type="ECO:0000259" key="1">
    <source>
        <dbReference type="Pfam" id="PF01261"/>
    </source>
</evidence>
<dbReference type="Proteomes" id="UP000295188">
    <property type="component" value="Unassembled WGS sequence"/>
</dbReference>
<dbReference type="OrthoDB" id="9801960at2"/>
<keyword evidence="2" id="KW-0413">Isomerase</keyword>
<reference evidence="2 3" key="1">
    <citation type="submission" date="2019-03" db="EMBL/GenBank/DDBJ databases">
        <title>Genomic Encyclopedia of Type Strains, Phase IV (KMG-IV): sequencing the most valuable type-strain genomes for metagenomic binning, comparative biology and taxonomic classification.</title>
        <authorList>
            <person name="Goeker M."/>
        </authorList>
    </citation>
    <scope>NUCLEOTIDE SEQUENCE [LARGE SCALE GENOMIC DNA]</scope>
    <source>
        <strain evidence="2 3">DSM 20467</strain>
    </source>
</reference>
<evidence type="ECO:0000313" key="2">
    <source>
        <dbReference type="EMBL" id="TCS81844.1"/>
    </source>
</evidence>
<name>A0A4R3KES8_9FIRM</name>
<dbReference type="EMBL" id="SMAA01000001">
    <property type="protein sequence ID" value="TCS81844.1"/>
    <property type="molecule type" value="Genomic_DNA"/>
</dbReference>
<gene>
    <name evidence="2" type="ORF">EDC37_10115</name>
</gene>
<sequence length="263" mass="30026">MTMYISTNLYKPQQLQEIFTLVDKVAVPVGIEIFPEWQSEDFCTAIKKYRDAFRQYPITLHGPYYGTEHSKPEGTKEFAQATAYFAKTLELSQSLHAGHIVFHHNNCPVDAAHKQEMIAISTENLLKLRHSAAAFGARIVVENAGVLARKNMLFDQDEFIEMAGNIEEKILLDIGHAYANGWDIKYVMEKLADRITAYHVHNNDGHEDKHDRIFNGKFKFANFIDWYKTYTPNADIVVEYGQQCAQDIDGIAADVSYISQNIK</sequence>
<dbReference type="AlphaFoldDB" id="A0A4R3KES8"/>
<comment type="caution">
    <text evidence="2">The sequence shown here is derived from an EMBL/GenBank/DDBJ whole genome shotgun (WGS) entry which is preliminary data.</text>
</comment>
<organism evidence="2 3">
    <name type="scientific">Pectinatus cerevisiiphilus</name>
    <dbReference type="NCBI Taxonomy" id="86956"/>
    <lineage>
        <taxon>Bacteria</taxon>
        <taxon>Bacillati</taxon>
        <taxon>Bacillota</taxon>
        <taxon>Negativicutes</taxon>
        <taxon>Selenomonadales</taxon>
        <taxon>Selenomonadaceae</taxon>
        <taxon>Pectinatus</taxon>
    </lineage>
</organism>
<dbReference type="PANTHER" id="PTHR12110">
    <property type="entry name" value="HYDROXYPYRUVATE ISOMERASE"/>
    <property type="match status" value="1"/>
</dbReference>
<dbReference type="InterPro" id="IPR050312">
    <property type="entry name" value="IolE/XylAMocC-like"/>
</dbReference>
<evidence type="ECO:0000313" key="3">
    <source>
        <dbReference type="Proteomes" id="UP000295188"/>
    </source>
</evidence>
<dbReference type="Pfam" id="PF01261">
    <property type="entry name" value="AP_endonuc_2"/>
    <property type="match status" value="1"/>
</dbReference>
<dbReference type="GO" id="GO:0016853">
    <property type="term" value="F:isomerase activity"/>
    <property type="evidence" value="ECO:0007669"/>
    <property type="project" value="UniProtKB-KW"/>
</dbReference>
<keyword evidence="3" id="KW-1185">Reference proteome</keyword>
<dbReference type="Gene3D" id="3.20.20.150">
    <property type="entry name" value="Divalent-metal-dependent TIM barrel enzymes"/>
    <property type="match status" value="1"/>
</dbReference>
<protein>
    <submittedName>
        <fullName evidence="2">Sugar phosphate isomerase/epimerase</fullName>
    </submittedName>
</protein>
<dbReference type="PANTHER" id="PTHR12110:SF21">
    <property type="entry name" value="XYLOSE ISOMERASE-LIKE TIM BARREL DOMAIN-CONTAINING PROTEIN"/>
    <property type="match status" value="1"/>
</dbReference>